<dbReference type="Proteomes" id="UP001064896">
    <property type="component" value="Chromosome"/>
</dbReference>
<protein>
    <submittedName>
        <fullName evidence="1">Uncharacterized protein</fullName>
    </submittedName>
</protein>
<proteinExistence type="predicted"/>
<reference evidence="1" key="1">
    <citation type="submission" date="2020-05" db="EMBL/GenBank/DDBJ databases">
        <title>Complete genome sequence of Pseudomonas sp. Sm006.</title>
        <authorList>
            <person name="Takeuchi K."/>
            <person name="Someya N."/>
        </authorList>
    </citation>
    <scope>NUCLEOTIDE SEQUENCE</scope>
    <source>
        <strain evidence="1">Sm006</strain>
    </source>
</reference>
<name>A0ABN6C3C8_9PSED</name>
<evidence type="ECO:0000313" key="1">
    <source>
        <dbReference type="EMBL" id="BCD89419.1"/>
    </source>
</evidence>
<organism evidence="1 2">
    <name type="scientific">Pseudomonas solani</name>
    <dbReference type="NCBI Taxonomy" id="2731552"/>
    <lineage>
        <taxon>Bacteria</taxon>
        <taxon>Pseudomonadati</taxon>
        <taxon>Pseudomonadota</taxon>
        <taxon>Gammaproteobacteria</taxon>
        <taxon>Pseudomonadales</taxon>
        <taxon>Pseudomonadaceae</taxon>
        <taxon>Pseudomonas</taxon>
    </lineage>
</organism>
<dbReference type="EMBL" id="AP023081">
    <property type="protein sequence ID" value="BCD89419.1"/>
    <property type="molecule type" value="Genomic_DNA"/>
</dbReference>
<evidence type="ECO:0000313" key="2">
    <source>
        <dbReference type="Proteomes" id="UP001064896"/>
    </source>
</evidence>
<accession>A0ABN6C3C8</accession>
<keyword evidence="2" id="KW-1185">Reference proteome</keyword>
<gene>
    <name evidence="1" type="ORF">PSm6_58260</name>
</gene>
<sequence length="128" mass="13128">MGAGQLQQRVLGQRIDHPADTGPVHRAGAHAAGFGTGVEGAFGQGLGAQQACGLGHRHQFGVLGRVAFRRHRVVAGAGDHLAVAVRHQGGEGVAAALARRLREADGFAQQFQVEVADPGGYQVGEGHG</sequence>